<dbReference type="Proteomes" id="UP000033935">
    <property type="component" value="Unassembled WGS sequence"/>
</dbReference>
<dbReference type="EMBL" id="LBWG01000003">
    <property type="protein sequence ID" value="KKR04821.1"/>
    <property type="molecule type" value="Genomic_DNA"/>
</dbReference>
<proteinExistence type="predicted"/>
<gene>
    <name evidence="2" type="ORF">UT30_C0003G0010</name>
</gene>
<feature type="transmembrane region" description="Helical" evidence="1">
    <location>
        <begin position="12"/>
        <end position="30"/>
    </location>
</feature>
<accession>A0A0G0MWL8</accession>
<keyword evidence="1" id="KW-0812">Transmembrane</keyword>
<dbReference type="AlphaFoldDB" id="A0A0G0MWL8"/>
<name>A0A0G0MWL8_9BACT</name>
<sequence>MAGRKQKKKEGWSIAIVIAIILFASLFLIIRSAPEQIIAFSEDRVVQVEGVTRSSGFIEIQRLNGIEKSVRYLLSPVYEISLIGHGTIQNGELRFFFERKEENSAAQDIILYTFNNETLDWEPIVSFFDFSTQTFTVPLEFSGSLLVAVGSRAKGE</sequence>
<organism evidence="2 3">
    <name type="scientific">Candidatus Uhrbacteria bacterium GW2011_GWF2_39_13</name>
    <dbReference type="NCBI Taxonomy" id="1618995"/>
    <lineage>
        <taxon>Bacteria</taxon>
        <taxon>Candidatus Uhriibacteriota</taxon>
    </lineage>
</organism>
<comment type="caution">
    <text evidence="2">The sequence shown here is derived from an EMBL/GenBank/DDBJ whole genome shotgun (WGS) entry which is preliminary data.</text>
</comment>
<evidence type="ECO:0000256" key="1">
    <source>
        <dbReference type="SAM" id="Phobius"/>
    </source>
</evidence>
<protein>
    <submittedName>
        <fullName evidence="2">Uncharacterized protein</fullName>
    </submittedName>
</protein>
<evidence type="ECO:0000313" key="3">
    <source>
        <dbReference type="Proteomes" id="UP000033935"/>
    </source>
</evidence>
<keyword evidence="1" id="KW-0472">Membrane</keyword>
<evidence type="ECO:0000313" key="2">
    <source>
        <dbReference type="EMBL" id="KKR04821.1"/>
    </source>
</evidence>
<keyword evidence="1" id="KW-1133">Transmembrane helix</keyword>
<reference evidence="2 3" key="1">
    <citation type="journal article" date="2015" name="Nature">
        <title>rRNA introns, odd ribosomes, and small enigmatic genomes across a large radiation of phyla.</title>
        <authorList>
            <person name="Brown C.T."/>
            <person name="Hug L.A."/>
            <person name="Thomas B.C."/>
            <person name="Sharon I."/>
            <person name="Castelle C.J."/>
            <person name="Singh A."/>
            <person name="Wilkins M.J."/>
            <person name="Williams K.H."/>
            <person name="Banfield J.F."/>
        </authorList>
    </citation>
    <scope>NUCLEOTIDE SEQUENCE [LARGE SCALE GENOMIC DNA]</scope>
</reference>